<evidence type="ECO:0000256" key="5">
    <source>
        <dbReference type="ARBA" id="ARBA00023163"/>
    </source>
</evidence>
<name>A0A6I9RAF2_ELAGV</name>
<evidence type="ECO:0000256" key="4">
    <source>
        <dbReference type="ARBA" id="ARBA00023125"/>
    </source>
</evidence>
<evidence type="ECO:0000256" key="3">
    <source>
        <dbReference type="ARBA" id="ARBA00023015"/>
    </source>
</evidence>
<evidence type="ECO:0000256" key="6">
    <source>
        <dbReference type="ARBA" id="ARBA00023242"/>
    </source>
</evidence>
<evidence type="ECO:0000256" key="7">
    <source>
        <dbReference type="SAM" id="Coils"/>
    </source>
</evidence>
<dbReference type="OrthoDB" id="2143914at2759"/>
<dbReference type="AlphaFoldDB" id="A0A6I9RAF2"/>
<comment type="subcellular location">
    <subcellularLocation>
        <location evidence="1">Nucleus</location>
    </subcellularLocation>
</comment>
<gene>
    <name evidence="11" type="primary">LOC105046527</name>
</gene>
<protein>
    <submittedName>
        <fullName evidence="11">Protein rough sheath 2 homolog</fullName>
    </submittedName>
</protein>
<dbReference type="InParanoid" id="A0A6I9RAF2"/>
<dbReference type="PANTHER" id="PTHR47214:SF1">
    <property type="entry name" value="PROTEIN ROUGH SHEATH 2 HOMOLOG"/>
    <property type="match status" value="1"/>
</dbReference>
<dbReference type="Pfam" id="PF13921">
    <property type="entry name" value="Myb_DNA-bind_6"/>
    <property type="match status" value="1"/>
</dbReference>
<keyword evidence="6" id="KW-0539">Nucleus</keyword>
<proteinExistence type="predicted"/>
<dbReference type="FunFam" id="1.10.10.60:FF:000449">
    <property type="entry name" value="MYB-related transcription factor"/>
    <property type="match status" value="1"/>
</dbReference>
<dbReference type="CDD" id="cd00167">
    <property type="entry name" value="SANT"/>
    <property type="match status" value="2"/>
</dbReference>
<dbReference type="InterPro" id="IPR009057">
    <property type="entry name" value="Homeodomain-like_sf"/>
</dbReference>
<evidence type="ECO:0000259" key="8">
    <source>
        <dbReference type="PROSITE" id="PS50090"/>
    </source>
</evidence>
<dbReference type="KEGG" id="egu:105046527"/>
<sequence>MKERQRWQPEEDALLRAYVKQYGAKEWGLVTERMGRALHRDPKSCQERWKNYLRPGLKKGSLTPEEQALLVSLQSRYGNKWKAIAAHLPGRTPKRLGKWWEVFKDKQLKATAKASSDQPHHPGTSSAYEHILETFAEKHVLPPPSHPPPLPSVVLPNPLLFAAASSSCSSSSPSPSSPSPPSINLSLSRPEGWLLLLPAVVQLCAEVEEGRRSWAQHRKEAAWRLSRLEQQMETEKARKKREKVEEVEAKIRRLREEEAAWLDRLEEEWRERVLEVRREAEAEEAEVAEAWTASHAKLAGLVEKMMLGGAGGHGLSFPVAKDNLH</sequence>
<feature type="domain" description="Myb-like" evidence="8">
    <location>
        <begin position="1"/>
        <end position="53"/>
    </location>
</feature>
<dbReference type="GeneID" id="105046527"/>
<keyword evidence="2" id="KW-0677">Repeat</keyword>
<keyword evidence="7" id="KW-0175">Coiled coil</keyword>
<evidence type="ECO:0000256" key="2">
    <source>
        <dbReference type="ARBA" id="ARBA00022737"/>
    </source>
</evidence>
<dbReference type="PROSITE" id="PS50090">
    <property type="entry name" value="MYB_LIKE"/>
    <property type="match status" value="2"/>
</dbReference>
<dbReference type="Proteomes" id="UP000504607">
    <property type="component" value="Chromosome 1"/>
</dbReference>
<dbReference type="SMART" id="SM00717">
    <property type="entry name" value="SANT"/>
    <property type="match status" value="2"/>
</dbReference>
<dbReference type="GO" id="GO:0006355">
    <property type="term" value="P:regulation of DNA-templated transcription"/>
    <property type="evidence" value="ECO:0007669"/>
    <property type="project" value="UniProtKB-ARBA"/>
</dbReference>
<keyword evidence="3" id="KW-0805">Transcription regulation</keyword>
<dbReference type="GO" id="GO:0005634">
    <property type="term" value="C:nucleus"/>
    <property type="evidence" value="ECO:0007669"/>
    <property type="project" value="UniProtKB-SubCell"/>
</dbReference>
<feature type="domain" description="Myb-like" evidence="8">
    <location>
        <begin position="54"/>
        <end position="104"/>
    </location>
</feature>
<keyword evidence="10" id="KW-1185">Reference proteome</keyword>
<keyword evidence="5" id="KW-0804">Transcription</keyword>
<dbReference type="PANTHER" id="PTHR47214">
    <property type="entry name" value="PROTEIN ROUGH SHEATH 2 HOMOLOG"/>
    <property type="match status" value="1"/>
</dbReference>
<dbReference type="InterPro" id="IPR017930">
    <property type="entry name" value="Myb_dom"/>
</dbReference>
<evidence type="ECO:0000256" key="1">
    <source>
        <dbReference type="ARBA" id="ARBA00004123"/>
    </source>
</evidence>
<dbReference type="PROSITE" id="PS51294">
    <property type="entry name" value="HTH_MYB"/>
    <property type="match status" value="2"/>
</dbReference>
<evidence type="ECO:0000313" key="10">
    <source>
        <dbReference type="Proteomes" id="UP000504607"/>
    </source>
</evidence>
<dbReference type="SUPFAM" id="SSF46689">
    <property type="entry name" value="Homeodomain-like"/>
    <property type="match status" value="1"/>
</dbReference>
<reference evidence="11" key="1">
    <citation type="submission" date="2025-08" db="UniProtKB">
        <authorList>
            <consortium name="RefSeq"/>
        </authorList>
    </citation>
    <scope>IDENTIFICATION</scope>
</reference>
<feature type="coiled-coil region" evidence="7">
    <location>
        <begin position="218"/>
        <end position="286"/>
    </location>
</feature>
<keyword evidence="4" id="KW-0238">DNA-binding</keyword>
<organism evidence="10 11">
    <name type="scientific">Elaeis guineensis var. tenera</name>
    <name type="common">Oil palm</name>
    <dbReference type="NCBI Taxonomy" id="51953"/>
    <lineage>
        <taxon>Eukaryota</taxon>
        <taxon>Viridiplantae</taxon>
        <taxon>Streptophyta</taxon>
        <taxon>Embryophyta</taxon>
        <taxon>Tracheophyta</taxon>
        <taxon>Spermatophyta</taxon>
        <taxon>Magnoliopsida</taxon>
        <taxon>Liliopsida</taxon>
        <taxon>Arecaceae</taxon>
        <taxon>Arecoideae</taxon>
        <taxon>Cocoseae</taxon>
        <taxon>Elaeidinae</taxon>
        <taxon>Elaeis</taxon>
    </lineage>
</organism>
<dbReference type="RefSeq" id="XP_010923441.1">
    <property type="nucleotide sequence ID" value="XM_010925139.3"/>
</dbReference>
<feature type="domain" description="HTH myb-type" evidence="9">
    <location>
        <begin position="54"/>
        <end position="108"/>
    </location>
</feature>
<dbReference type="InterPro" id="IPR001005">
    <property type="entry name" value="SANT/Myb"/>
</dbReference>
<feature type="domain" description="HTH myb-type" evidence="9">
    <location>
        <begin position="1"/>
        <end position="53"/>
    </location>
</feature>
<evidence type="ECO:0000313" key="11">
    <source>
        <dbReference type="RefSeq" id="XP_010923441.1"/>
    </source>
</evidence>
<dbReference type="InterPro" id="IPR052844">
    <property type="entry name" value="Leaf_Dev_Regulator"/>
</dbReference>
<dbReference type="Gene3D" id="1.10.10.60">
    <property type="entry name" value="Homeodomain-like"/>
    <property type="match status" value="2"/>
</dbReference>
<evidence type="ECO:0000259" key="9">
    <source>
        <dbReference type="PROSITE" id="PS51294"/>
    </source>
</evidence>
<dbReference type="GO" id="GO:0003677">
    <property type="term" value="F:DNA binding"/>
    <property type="evidence" value="ECO:0007669"/>
    <property type="project" value="UniProtKB-KW"/>
</dbReference>
<accession>A0A6I9RAF2</accession>